<dbReference type="PANTHER" id="PTHR42973:SF13">
    <property type="entry name" value="FAD-BINDING PCMH-TYPE DOMAIN-CONTAINING PROTEIN"/>
    <property type="match status" value="1"/>
</dbReference>
<keyword evidence="4" id="KW-0560">Oxidoreductase</keyword>
<evidence type="ECO:0000313" key="8">
    <source>
        <dbReference type="Proteomes" id="UP001175261"/>
    </source>
</evidence>
<proteinExistence type="inferred from homology"/>
<dbReference type="PANTHER" id="PTHR42973">
    <property type="entry name" value="BINDING OXIDOREDUCTASE, PUTATIVE (AFU_ORTHOLOGUE AFUA_1G17690)-RELATED"/>
    <property type="match status" value="1"/>
</dbReference>
<keyword evidence="8" id="KW-1185">Reference proteome</keyword>
<dbReference type="GO" id="GO:0016491">
    <property type="term" value="F:oxidoreductase activity"/>
    <property type="evidence" value="ECO:0007669"/>
    <property type="project" value="UniProtKB-KW"/>
</dbReference>
<dbReference type="InterPro" id="IPR016166">
    <property type="entry name" value="FAD-bd_PCMH"/>
</dbReference>
<dbReference type="EMBL" id="JAPDFR010000007">
    <property type="protein sequence ID" value="KAK0385225.1"/>
    <property type="molecule type" value="Genomic_DNA"/>
</dbReference>
<dbReference type="AlphaFoldDB" id="A0AA39GD99"/>
<dbReference type="SUPFAM" id="SSF56176">
    <property type="entry name" value="FAD-binding/transporter-associated domain-like"/>
    <property type="match status" value="1"/>
</dbReference>
<evidence type="ECO:0000256" key="3">
    <source>
        <dbReference type="ARBA" id="ARBA00022827"/>
    </source>
</evidence>
<feature type="domain" description="FAD-binding PCMH-type" evidence="6">
    <location>
        <begin position="62"/>
        <end position="240"/>
    </location>
</feature>
<name>A0AA39GD99_SARSR</name>
<dbReference type="InterPro" id="IPR050416">
    <property type="entry name" value="FAD-linked_Oxidoreductase"/>
</dbReference>
<dbReference type="InterPro" id="IPR006094">
    <property type="entry name" value="Oxid_FAD_bind_N"/>
</dbReference>
<dbReference type="InterPro" id="IPR016169">
    <property type="entry name" value="FAD-bd_PCMH_sub2"/>
</dbReference>
<sequence length="506" mass="54593">MRGLLPIAAASWASGALAAKPSSTEANVAACCSKLAEGFPSQVVSTSDPLYSSWNQRWADTAELKPNCIFRPQSSADVSAAVKVLAKGAGKSPEDRCPFSLVAGGHTPWAGANNIHTGVALELSQLNQVVISNDRSYVQLGAGARWHDAYVKTDGEGLVYPGGRCPDVGVAGLTLGGGYSWFSGEMGFVADNVVNYEVVLASGEIVNANEKQHTDLWEALKGGSNNFGIVTRFDMRATEHDQQVYGGLVIVPASLTGEVLCALHNFTDDSTGVHKTAGLTIEYYIDTVTGDEQILLWLIDTDVSASHASLQPFFDMEPKYLNQVYQTSIADYPASIPPVSRVLMADATFVNDLEAIKAVYEVTVEVKDSLSHVADLVWDFQFEPLPRHIIEASNARGGNVLGLGDAEDDMLIVFIMPLWQDAQYDADINNAAARWVECVQQATNALGNGHRFEFANYAAGFQDVMKSYGPANHKFLRDVAKTYDPKGLFQKAVPGGYKLDKKPAKT</sequence>
<comment type="similarity">
    <text evidence="1">Belongs to the oxygen-dependent FAD-linked oxidoreductase family.</text>
</comment>
<evidence type="ECO:0000313" key="7">
    <source>
        <dbReference type="EMBL" id="KAK0385225.1"/>
    </source>
</evidence>
<evidence type="ECO:0000256" key="4">
    <source>
        <dbReference type="ARBA" id="ARBA00023002"/>
    </source>
</evidence>
<protein>
    <recommendedName>
        <fullName evidence="6">FAD-binding PCMH-type domain-containing protein</fullName>
    </recommendedName>
</protein>
<evidence type="ECO:0000256" key="1">
    <source>
        <dbReference type="ARBA" id="ARBA00005466"/>
    </source>
</evidence>
<feature type="signal peptide" evidence="5">
    <location>
        <begin position="1"/>
        <end position="18"/>
    </location>
</feature>
<accession>A0AA39GD99</accession>
<dbReference type="Gene3D" id="3.30.43.10">
    <property type="entry name" value="Uridine Diphospho-n-acetylenolpyruvylglucosamine Reductase, domain 2"/>
    <property type="match status" value="1"/>
</dbReference>
<dbReference type="Proteomes" id="UP001175261">
    <property type="component" value="Unassembled WGS sequence"/>
</dbReference>
<feature type="chain" id="PRO_5041290147" description="FAD-binding PCMH-type domain-containing protein" evidence="5">
    <location>
        <begin position="19"/>
        <end position="506"/>
    </location>
</feature>
<dbReference type="GO" id="GO:0071949">
    <property type="term" value="F:FAD binding"/>
    <property type="evidence" value="ECO:0007669"/>
    <property type="project" value="InterPro"/>
</dbReference>
<keyword evidence="5" id="KW-0732">Signal</keyword>
<dbReference type="Pfam" id="PF01565">
    <property type="entry name" value="FAD_binding_4"/>
    <property type="match status" value="1"/>
</dbReference>
<gene>
    <name evidence="7" type="ORF">NLU13_7702</name>
</gene>
<evidence type="ECO:0000259" key="6">
    <source>
        <dbReference type="PROSITE" id="PS51387"/>
    </source>
</evidence>
<evidence type="ECO:0000256" key="2">
    <source>
        <dbReference type="ARBA" id="ARBA00022630"/>
    </source>
</evidence>
<dbReference type="PROSITE" id="PS51387">
    <property type="entry name" value="FAD_PCMH"/>
    <property type="match status" value="1"/>
</dbReference>
<dbReference type="InterPro" id="IPR016167">
    <property type="entry name" value="FAD-bd_PCMH_sub1"/>
</dbReference>
<dbReference type="InterPro" id="IPR036318">
    <property type="entry name" value="FAD-bd_PCMH-like_sf"/>
</dbReference>
<organism evidence="7 8">
    <name type="scientific">Sarocladium strictum</name>
    <name type="common">Black bundle disease fungus</name>
    <name type="synonym">Acremonium strictum</name>
    <dbReference type="NCBI Taxonomy" id="5046"/>
    <lineage>
        <taxon>Eukaryota</taxon>
        <taxon>Fungi</taxon>
        <taxon>Dikarya</taxon>
        <taxon>Ascomycota</taxon>
        <taxon>Pezizomycotina</taxon>
        <taxon>Sordariomycetes</taxon>
        <taxon>Hypocreomycetidae</taxon>
        <taxon>Hypocreales</taxon>
        <taxon>Sarocladiaceae</taxon>
        <taxon>Sarocladium</taxon>
    </lineage>
</organism>
<evidence type="ECO:0000256" key="5">
    <source>
        <dbReference type="SAM" id="SignalP"/>
    </source>
</evidence>
<comment type="caution">
    <text evidence="7">The sequence shown here is derived from an EMBL/GenBank/DDBJ whole genome shotgun (WGS) entry which is preliminary data.</text>
</comment>
<keyword evidence="2" id="KW-0285">Flavoprotein</keyword>
<dbReference type="Gene3D" id="3.30.465.10">
    <property type="match status" value="1"/>
</dbReference>
<dbReference type="Gene3D" id="3.40.462.20">
    <property type="match status" value="1"/>
</dbReference>
<keyword evidence="3" id="KW-0274">FAD</keyword>
<reference evidence="7" key="1">
    <citation type="submission" date="2022-10" db="EMBL/GenBank/DDBJ databases">
        <title>Determination and structural analysis of whole genome sequence of Sarocladium strictum F4-1.</title>
        <authorList>
            <person name="Hu L."/>
            <person name="Jiang Y."/>
        </authorList>
    </citation>
    <scope>NUCLEOTIDE SEQUENCE</scope>
    <source>
        <strain evidence="7">F4-1</strain>
    </source>
</reference>